<feature type="transmembrane region" description="Helical" evidence="7">
    <location>
        <begin position="21"/>
        <end position="46"/>
    </location>
</feature>
<name>A0ABQ4BNL1_9ACTN</name>
<keyword evidence="10" id="KW-1185">Reference proteome</keyword>
<evidence type="ECO:0000313" key="9">
    <source>
        <dbReference type="EMBL" id="GIE72264.1"/>
    </source>
</evidence>
<evidence type="ECO:0000256" key="7">
    <source>
        <dbReference type="RuleBase" id="RU363032"/>
    </source>
</evidence>
<dbReference type="InterPro" id="IPR010065">
    <property type="entry name" value="AA_ABC_transptr_permease_3TM"/>
</dbReference>
<evidence type="ECO:0000256" key="4">
    <source>
        <dbReference type="ARBA" id="ARBA00022692"/>
    </source>
</evidence>
<keyword evidence="6 7" id="KW-0472">Membrane</keyword>
<evidence type="ECO:0000259" key="8">
    <source>
        <dbReference type="PROSITE" id="PS50928"/>
    </source>
</evidence>
<organism evidence="9 10">
    <name type="scientific">Actinoplanes palleronii</name>
    <dbReference type="NCBI Taxonomy" id="113570"/>
    <lineage>
        <taxon>Bacteria</taxon>
        <taxon>Bacillati</taxon>
        <taxon>Actinomycetota</taxon>
        <taxon>Actinomycetes</taxon>
        <taxon>Micromonosporales</taxon>
        <taxon>Micromonosporaceae</taxon>
        <taxon>Actinoplanes</taxon>
    </lineage>
</organism>
<proteinExistence type="inferred from homology"/>
<evidence type="ECO:0000256" key="6">
    <source>
        <dbReference type="ARBA" id="ARBA00023136"/>
    </source>
</evidence>
<dbReference type="InterPro" id="IPR043429">
    <property type="entry name" value="ArtM/GltK/GlnP/TcyL/YhdX-like"/>
</dbReference>
<keyword evidence="2 7" id="KW-0813">Transport</keyword>
<dbReference type="EMBL" id="BOMS01000140">
    <property type="protein sequence ID" value="GIE72264.1"/>
    <property type="molecule type" value="Genomic_DNA"/>
</dbReference>
<evidence type="ECO:0000256" key="3">
    <source>
        <dbReference type="ARBA" id="ARBA00022475"/>
    </source>
</evidence>
<sequence>MTSGDDYRILFDEPGPRARRTIRIVTAVSIVVGLVLAGLAVRQFAINGQLAADKWRMFTEWPYQRFLLTGLVKTLQAAAVCTVLALPLGALLALARLSGTRLLRWPATVFVELFRSVPALLLVYVFLLGLPRFGIVLPVFWQLVVPIVISGTATVAELFRAGVLSMERGQFEAAYSVGLTPGQAMRLIILPQVVRRLVPVLVTAVVSLLKDTTLGYVVSYSELLNSGRTLAQYTQALVQTYLVVAVLYIVVNGLLSRLAAHLEQRQRRRGTAPIRAEAVVTLVT</sequence>
<reference evidence="9 10" key="1">
    <citation type="submission" date="2021-01" db="EMBL/GenBank/DDBJ databases">
        <title>Whole genome shotgun sequence of Actinoplanes palleronii NBRC 14916.</title>
        <authorList>
            <person name="Komaki H."/>
            <person name="Tamura T."/>
        </authorList>
    </citation>
    <scope>NUCLEOTIDE SEQUENCE [LARGE SCALE GENOMIC DNA]</scope>
    <source>
        <strain evidence="9 10">NBRC 14916</strain>
    </source>
</reference>
<dbReference type="CDD" id="cd06261">
    <property type="entry name" value="TM_PBP2"/>
    <property type="match status" value="1"/>
</dbReference>
<dbReference type="Pfam" id="PF00528">
    <property type="entry name" value="BPD_transp_1"/>
    <property type="match status" value="1"/>
</dbReference>
<feature type="domain" description="ABC transmembrane type-1" evidence="8">
    <location>
        <begin position="71"/>
        <end position="259"/>
    </location>
</feature>
<protein>
    <submittedName>
        <fullName evidence="9">Amino acid ABC transporter permease</fullName>
    </submittedName>
</protein>
<evidence type="ECO:0000256" key="2">
    <source>
        <dbReference type="ARBA" id="ARBA00022448"/>
    </source>
</evidence>
<dbReference type="Proteomes" id="UP000624709">
    <property type="component" value="Unassembled WGS sequence"/>
</dbReference>
<accession>A0ABQ4BNL1</accession>
<dbReference type="SUPFAM" id="SSF161098">
    <property type="entry name" value="MetI-like"/>
    <property type="match status" value="1"/>
</dbReference>
<evidence type="ECO:0000256" key="5">
    <source>
        <dbReference type="ARBA" id="ARBA00022989"/>
    </source>
</evidence>
<gene>
    <name evidence="9" type="ORF">Apa02nite_083720</name>
</gene>
<dbReference type="PANTHER" id="PTHR30614">
    <property type="entry name" value="MEMBRANE COMPONENT OF AMINO ACID ABC TRANSPORTER"/>
    <property type="match status" value="1"/>
</dbReference>
<dbReference type="NCBIfam" id="TIGR01726">
    <property type="entry name" value="HEQRo_perm_3TM"/>
    <property type="match status" value="1"/>
</dbReference>
<comment type="similarity">
    <text evidence="7">Belongs to the binding-protein-dependent transport system permease family.</text>
</comment>
<feature type="transmembrane region" description="Helical" evidence="7">
    <location>
        <begin position="238"/>
        <end position="260"/>
    </location>
</feature>
<dbReference type="PROSITE" id="PS50928">
    <property type="entry name" value="ABC_TM1"/>
    <property type="match status" value="1"/>
</dbReference>
<keyword evidence="3" id="KW-1003">Cell membrane</keyword>
<dbReference type="InterPro" id="IPR035906">
    <property type="entry name" value="MetI-like_sf"/>
</dbReference>
<comment type="caution">
    <text evidence="9">The sequence shown here is derived from an EMBL/GenBank/DDBJ whole genome shotgun (WGS) entry which is preliminary data.</text>
</comment>
<dbReference type="PANTHER" id="PTHR30614:SF21">
    <property type="entry name" value="AMINO ACID ABC TRANSPORTER PERMEASE"/>
    <property type="match status" value="1"/>
</dbReference>
<evidence type="ECO:0000313" key="10">
    <source>
        <dbReference type="Proteomes" id="UP000624709"/>
    </source>
</evidence>
<feature type="transmembrane region" description="Helical" evidence="7">
    <location>
        <begin position="66"/>
        <end position="95"/>
    </location>
</feature>
<keyword evidence="4 7" id="KW-0812">Transmembrane</keyword>
<keyword evidence="5 7" id="KW-1133">Transmembrane helix</keyword>
<dbReference type="Gene3D" id="1.10.3720.10">
    <property type="entry name" value="MetI-like"/>
    <property type="match status" value="1"/>
</dbReference>
<comment type="subcellular location">
    <subcellularLocation>
        <location evidence="1 7">Cell membrane</location>
        <topology evidence="1 7">Multi-pass membrane protein</topology>
    </subcellularLocation>
</comment>
<evidence type="ECO:0000256" key="1">
    <source>
        <dbReference type="ARBA" id="ARBA00004651"/>
    </source>
</evidence>
<dbReference type="InterPro" id="IPR000515">
    <property type="entry name" value="MetI-like"/>
</dbReference>
<dbReference type="RefSeq" id="WP_203830001.1">
    <property type="nucleotide sequence ID" value="NZ_BAAATY010000049.1"/>
</dbReference>